<evidence type="ECO:0000313" key="2">
    <source>
        <dbReference type="EMBL" id="OQE27046.1"/>
    </source>
</evidence>
<gene>
    <name evidence="2" type="ORF">PENFLA_c006G10483</name>
</gene>
<evidence type="ECO:0000313" key="3">
    <source>
        <dbReference type="Proteomes" id="UP000191342"/>
    </source>
</evidence>
<organism evidence="2 3">
    <name type="scientific">Penicillium flavigenum</name>
    <dbReference type="NCBI Taxonomy" id="254877"/>
    <lineage>
        <taxon>Eukaryota</taxon>
        <taxon>Fungi</taxon>
        <taxon>Dikarya</taxon>
        <taxon>Ascomycota</taxon>
        <taxon>Pezizomycotina</taxon>
        <taxon>Eurotiomycetes</taxon>
        <taxon>Eurotiomycetidae</taxon>
        <taxon>Eurotiales</taxon>
        <taxon>Aspergillaceae</taxon>
        <taxon>Penicillium</taxon>
    </lineage>
</organism>
<proteinExistence type="predicted"/>
<dbReference type="AlphaFoldDB" id="A0A1V6TLK4"/>
<protein>
    <submittedName>
        <fullName evidence="2">Uncharacterized protein</fullName>
    </submittedName>
</protein>
<dbReference type="Proteomes" id="UP000191342">
    <property type="component" value="Unassembled WGS sequence"/>
</dbReference>
<dbReference type="EMBL" id="MLQL01000006">
    <property type="protein sequence ID" value="OQE27046.1"/>
    <property type="molecule type" value="Genomic_DNA"/>
</dbReference>
<reference evidence="3" key="1">
    <citation type="journal article" date="2017" name="Nat. Microbiol.">
        <title>Global analysis of biosynthetic gene clusters reveals vast potential of secondary metabolite production in Penicillium species.</title>
        <authorList>
            <person name="Nielsen J.C."/>
            <person name="Grijseels S."/>
            <person name="Prigent S."/>
            <person name="Ji B."/>
            <person name="Dainat J."/>
            <person name="Nielsen K.F."/>
            <person name="Frisvad J.C."/>
            <person name="Workman M."/>
            <person name="Nielsen J."/>
        </authorList>
    </citation>
    <scope>NUCLEOTIDE SEQUENCE [LARGE SCALE GENOMIC DNA]</scope>
    <source>
        <strain evidence="3">IBT 14082</strain>
    </source>
</reference>
<dbReference type="OrthoDB" id="4360670at2759"/>
<name>A0A1V6TLK4_9EURO</name>
<evidence type="ECO:0000256" key="1">
    <source>
        <dbReference type="SAM" id="MobiDB-lite"/>
    </source>
</evidence>
<feature type="region of interest" description="Disordered" evidence="1">
    <location>
        <begin position="20"/>
        <end position="40"/>
    </location>
</feature>
<sequence length="105" mass="12153">MSDYYVRELAQREETLKEKGRALRKMQSTDEDEAERRKLDEERKTLREAYWYQEWKFYNWQSSIPRIVLGEMVAVGVAVDVAKNASLLLEEIRELGTAPLGAGAA</sequence>
<accession>A0A1V6TLK4</accession>
<comment type="caution">
    <text evidence="2">The sequence shown here is derived from an EMBL/GenBank/DDBJ whole genome shotgun (WGS) entry which is preliminary data.</text>
</comment>
<keyword evidence="3" id="KW-1185">Reference proteome</keyword>